<organism evidence="1 2">
    <name type="scientific">Prorocentrum cordatum</name>
    <dbReference type="NCBI Taxonomy" id="2364126"/>
    <lineage>
        <taxon>Eukaryota</taxon>
        <taxon>Sar</taxon>
        <taxon>Alveolata</taxon>
        <taxon>Dinophyceae</taxon>
        <taxon>Prorocentrales</taxon>
        <taxon>Prorocentraceae</taxon>
        <taxon>Prorocentrum</taxon>
    </lineage>
</organism>
<sequence length="60" mass="6796">YLYRRLDFAASSQVIRRVDCGTTESVPETFHGHGNKPAPLRERIRGRILAEDVVEPKTGE</sequence>
<protein>
    <submittedName>
        <fullName evidence="1">Uncharacterized protein</fullName>
    </submittedName>
</protein>
<accession>A0ABN9QMP0</accession>
<evidence type="ECO:0000313" key="1">
    <source>
        <dbReference type="EMBL" id="CAK0807383.1"/>
    </source>
</evidence>
<dbReference type="Proteomes" id="UP001189429">
    <property type="component" value="Unassembled WGS sequence"/>
</dbReference>
<keyword evidence="2" id="KW-1185">Reference proteome</keyword>
<dbReference type="EMBL" id="CAUYUJ010003915">
    <property type="protein sequence ID" value="CAK0807383.1"/>
    <property type="molecule type" value="Genomic_DNA"/>
</dbReference>
<name>A0ABN9QMP0_9DINO</name>
<comment type="caution">
    <text evidence="1">The sequence shown here is derived from an EMBL/GenBank/DDBJ whole genome shotgun (WGS) entry which is preliminary data.</text>
</comment>
<proteinExistence type="predicted"/>
<reference evidence="1" key="1">
    <citation type="submission" date="2023-10" db="EMBL/GenBank/DDBJ databases">
        <authorList>
            <person name="Chen Y."/>
            <person name="Shah S."/>
            <person name="Dougan E. K."/>
            <person name="Thang M."/>
            <person name="Chan C."/>
        </authorList>
    </citation>
    <scope>NUCLEOTIDE SEQUENCE [LARGE SCALE GENOMIC DNA]</scope>
</reference>
<gene>
    <name evidence="1" type="ORF">PCOR1329_LOCUS13277</name>
</gene>
<feature type="non-terminal residue" evidence="1">
    <location>
        <position position="60"/>
    </location>
</feature>
<evidence type="ECO:0000313" key="2">
    <source>
        <dbReference type="Proteomes" id="UP001189429"/>
    </source>
</evidence>
<feature type="non-terminal residue" evidence="1">
    <location>
        <position position="1"/>
    </location>
</feature>